<dbReference type="Proteomes" id="UP001165740">
    <property type="component" value="Chromosome 14"/>
</dbReference>
<evidence type="ECO:0000313" key="3">
    <source>
        <dbReference type="RefSeq" id="XP_055865281.1"/>
    </source>
</evidence>
<dbReference type="OrthoDB" id="10283633at2759"/>
<reference evidence="3" key="1">
    <citation type="submission" date="2025-08" db="UniProtKB">
        <authorList>
            <consortium name="RefSeq"/>
        </authorList>
    </citation>
    <scope>IDENTIFICATION</scope>
</reference>
<dbReference type="AlphaFoldDB" id="A0A9W2YRJ3"/>
<organism evidence="2 3">
    <name type="scientific">Biomphalaria glabrata</name>
    <name type="common">Bloodfluke planorb</name>
    <name type="synonym">Freshwater snail</name>
    <dbReference type="NCBI Taxonomy" id="6526"/>
    <lineage>
        <taxon>Eukaryota</taxon>
        <taxon>Metazoa</taxon>
        <taxon>Spiralia</taxon>
        <taxon>Lophotrochozoa</taxon>
        <taxon>Mollusca</taxon>
        <taxon>Gastropoda</taxon>
        <taxon>Heterobranchia</taxon>
        <taxon>Euthyneura</taxon>
        <taxon>Panpulmonata</taxon>
        <taxon>Hygrophila</taxon>
        <taxon>Lymnaeoidea</taxon>
        <taxon>Planorbidae</taxon>
        <taxon>Biomphalaria</taxon>
    </lineage>
</organism>
<dbReference type="GeneID" id="129922644"/>
<accession>A0A9W2YRJ3</accession>
<gene>
    <name evidence="3" type="primary">LOC129922644</name>
</gene>
<sequence length="197" mass="22833">MYKMGNFELFVFILLSIDKSCPTPTLKEHVKLNENYQVMTSLACPGTLVAGKDRIVVTGTIFHTVRQFASFYLYEFRVYTVNDSFYTCVPKRKISHCDRNSVGDCYCFAYIDDYKHVIFNKTVNMDMNGGYVVLRLFMMYKINELVSNRVNIREKIVESPPDICRPRRSRNKGHRDDGSSQLLYSILSCIISITLIK</sequence>
<protein>
    <submittedName>
        <fullName evidence="3">Uncharacterized protein LOC129922644 isoform X1</fullName>
    </submittedName>
</protein>
<keyword evidence="1" id="KW-0732">Signal</keyword>
<feature type="signal peptide" evidence="1">
    <location>
        <begin position="1"/>
        <end position="22"/>
    </location>
</feature>
<proteinExistence type="predicted"/>
<name>A0A9W2YRJ3_BIOGL</name>
<keyword evidence="2" id="KW-1185">Reference proteome</keyword>
<feature type="chain" id="PRO_5040828855" evidence="1">
    <location>
        <begin position="23"/>
        <end position="197"/>
    </location>
</feature>
<dbReference type="RefSeq" id="XP_055865281.1">
    <property type="nucleotide sequence ID" value="XM_056009306.1"/>
</dbReference>
<evidence type="ECO:0000256" key="1">
    <source>
        <dbReference type="SAM" id="SignalP"/>
    </source>
</evidence>
<evidence type="ECO:0000313" key="2">
    <source>
        <dbReference type="Proteomes" id="UP001165740"/>
    </source>
</evidence>